<feature type="transmembrane region" description="Helical" evidence="1">
    <location>
        <begin position="219"/>
        <end position="238"/>
    </location>
</feature>
<reference evidence="2 3" key="1">
    <citation type="submission" date="2023-07" db="EMBL/GenBank/DDBJ databases">
        <title>Sorghum-associated microbial communities from plants grown in Nebraska, USA.</title>
        <authorList>
            <person name="Schachtman D."/>
        </authorList>
    </citation>
    <scope>NUCLEOTIDE SEQUENCE [LARGE SCALE GENOMIC DNA]</scope>
    <source>
        <strain evidence="2 3">4099</strain>
    </source>
</reference>
<feature type="transmembrane region" description="Helical" evidence="1">
    <location>
        <begin position="52"/>
        <end position="73"/>
    </location>
</feature>
<name>A0ABU1Y1N9_9GAMM</name>
<keyword evidence="1" id="KW-1133">Transmembrane helix</keyword>
<accession>A0ABU1Y1N9</accession>
<feature type="transmembrane region" description="Helical" evidence="1">
    <location>
        <begin position="79"/>
        <end position="105"/>
    </location>
</feature>
<dbReference type="RefSeq" id="WP_310237261.1">
    <property type="nucleotide sequence ID" value="NZ_JAVDWO010000013.1"/>
</dbReference>
<feature type="transmembrane region" description="Helical" evidence="1">
    <location>
        <begin position="191"/>
        <end position="213"/>
    </location>
</feature>
<keyword evidence="1" id="KW-0812">Transmembrane</keyword>
<evidence type="ECO:0000313" key="3">
    <source>
        <dbReference type="Proteomes" id="UP001256588"/>
    </source>
</evidence>
<dbReference type="Proteomes" id="UP001256588">
    <property type="component" value="Unassembled WGS sequence"/>
</dbReference>
<comment type="caution">
    <text evidence="2">The sequence shown here is derived from an EMBL/GenBank/DDBJ whole genome shotgun (WGS) entry which is preliminary data.</text>
</comment>
<feature type="transmembrane region" description="Helical" evidence="1">
    <location>
        <begin position="20"/>
        <end position="40"/>
    </location>
</feature>
<sequence length="252" mass="25577">MTTALLQLRPQATSTLHQLQLIGLLLGATLVAGGLIARRFARPAPPAASRSALALVPVTLASAALLWGLLVAGTTRVPAPLLVALGLLLLLAAFGAVAAIAGGFAGAGAPVPWQHPLVLPVYLLFAMSTGLALLYVLMDRLFVSANDGRTMLATLTGLGACLALCKGVYWHALDRTAPLDVAAAPPRGARMLVLALCAGVPALCWLLALTGAAPPLVPLLLAAGALLGAAAVEHRLFLDEGGARQRDAGHAS</sequence>
<protein>
    <submittedName>
        <fullName evidence="2">Uncharacterized protein</fullName>
    </submittedName>
</protein>
<keyword evidence="1" id="KW-0472">Membrane</keyword>
<feature type="transmembrane region" description="Helical" evidence="1">
    <location>
        <begin position="117"/>
        <end position="138"/>
    </location>
</feature>
<feature type="transmembrane region" description="Helical" evidence="1">
    <location>
        <begin position="150"/>
        <end position="170"/>
    </location>
</feature>
<evidence type="ECO:0000313" key="2">
    <source>
        <dbReference type="EMBL" id="MDR7194261.1"/>
    </source>
</evidence>
<proteinExistence type="predicted"/>
<gene>
    <name evidence="2" type="ORF">J2W68_003003</name>
</gene>
<organism evidence="2 3">
    <name type="scientific">Luteimonas terrae</name>
    <dbReference type="NCBI Taxonomy" id="1530191"/>
    <lineage>
        <taxon>Bacteria</taxon>
        <taxon>Pseudomonadati</taxon>
        <taxon>Pseudomonadota</taxon>
        <taxon>Gammaproteobacteria</taxon>
        <taxon>Lysobacterales</taxon>
        <taxon>Lysobacteraceae</taxon>
        <taxon>Luteimonas</taxon>
    </lineage>
</organism>
<keyword evidence="3" id="KW-1185">Reference proteome</keyword>
<dbReference type="EMBL" id="JAVDWO010000013">
    <property type="protein sequence ID" value="MDR7194261.1"/>
    <property type="molecule type" value="Genomic_DNA"/>
</dbReference>
<evidence type="ECO:0000256" key="1">
    <source>
        <dbReference type="SAM" id="Phobius"/>
    </source>
</evidence>